<dbReference type="AlphaFoldDB" id="A0A124BRU6"/>
<comment type="caution">
    <text evidence="2">The sequence shown here is derived from an EMBL/GenBank/DDBJ whole genome shotgun (WGS) entry which is preliminary data.</text>
</comment>
<evidence type="ECO:0000313" key="3">
    <source>
        <dbReference type="Proteomes" id="UP000056209"/>
    </source>
</evidence>
<keyword evidence="1" id="KW-0472">Membrane</keyword>
<dbReference type="OrthoDB" id="71455at2"/>
<feature type="transmembrane region" description="Helical" evidence="1">
    <location>
        <begin position="12"/>
        <end position="39"/>
    </location>
</feature>
<sequence length="139" mass="14545">MRTEPPTAGLTIVEVLVGVFLLSVIAVVVLSPLTSFFGLTRKSSQQVSATQQAQQVVEAIRGDWLNVGNYDQRCATEPLPAGTTVTLHNLDLSGAEAAAVTLNPTCTGHPPDPSPARRISVQVSVNGTASTLNVDVARP</sequence>
<gene>
    <name evidence="2" type="ORF">DEIGR_102319</name>
</gene>
<protein>
    <submittedName>
        <fullName evidence="2">Putative pilin, type IV</fullName>
    </submittedName>
</protein>
<dbReference type="RefSeq" id="WP_058977333.1">
    <property type="nucleotide sequence ID" value="NZ_BCMS01000001.1"/>
</dbReference>
<evidence type="ECO:0000313" key="2">
    <source>
        <dbReference type="EMBL" id="GAQ22292.1"/>
    </source>
</evidence>
<evidence type="ECO:0000256" key="1">
    <source>
        <dbReference type="SAM" id="Phobius"/>
    </source>
</evidence>
<reference evidence="3" key="1">
    <citation type="submission" date="2015-11" db="EMBL/GenBank/DDBJ databases">
        <title>Draft Genome Sequence of the Radioresistant Bacterium Deinococcus grandis, Isolated from Freshwater Fish in Japan.</title>
        <authorList>
            <person name="Satoh K."/>
            <person name="Onodera T."/>
            <person name="Omoso K."/>
            <person name="Takeda-Yano K."/>
            <person name="Katayama T."/>
            <person name="Oono Y."/>
            <person name="Narumi I."/>
        </authorList>
    </citation>
    <scope>NUCLEOTIDE SEQUENCE [LARGE SCALE GENOMIC DNA]</scope>
    <source>
        <strain evidence="3">ATCC 43672</strain>
    </source>
</reference>
<keyword evidence="3" id="KW-1185">Reference proteome</keyword>
<proteinExistence type="predicted"/>
<accession>A0A124BRU6</accession>
<dbReference type="Proteomes" id="UP000056209">
    <property type="component" value="Unassembled WGS sequence"/>
</dbReference>
<keyword evidence="1" id="KW-1133">Transmembrane helix</keyword>
<dbReference type="EMBL" id="BCMS01000001">
    <property type="protein sequence ID" value="GAQ22292.1"/>
    <property type="molecule type" value="Genomic_DNA"/>
</dbReference>
<name>A0A124BRU6_9DEIO</name>
<keyword evidence="1" id="KW-0812">Transmembrane</keyword>
<organism evidence="2 3">
    <name type="scientific">Deinococcus grandis</name>
    <dbReference type="NCBI Taxonomy" id="57498"/>
    <lineage>
        <taxon>Bacteria</taxon>
        <taxon>Thermotogati</taxon>
        <taxon>Deinococcota</taxon>
        <taxon>Deinococci</taxon>
        <taxon>Deinococcales</taxon>
        <taxon>Deinococcaceae</taxon>
        <taxon>Deinococcus</taxon>
    </lineage>
</organism>